<gene>
    <name evidence="2" type="ORF">DFH07DRAFT_962326</name>
</gene>
<evidence type="ECO:0000256" key="1">
    <source>
        <dbReference type="SAM" id="MobiDB-lite"/>
    </source>
</evidence>
<dbReference type="EMBL" id="JARJLG010000092">
    <property type="protein sequence ID" value="KAJ7747906.1"/>
    <property type="molecule type" value="Genomic_DNA"/>
</dbReference>
<proteinExistence type="predicted"/>
<dbReference type="Proteomes" id="UP001215280">
    <property type="component" value="Unassembled WGS sequence"/>
</dbReference>
<sequence>MSIHSQTLILIALPSSYHQLPLRFLSQMPRGRPRLDPEIKEQSLQESRKRYEESKFKPLRNREKRREEAKLRMQRKRAAIAASDWRTKREYHDNAAANSARYRDRKFAQEREERSVANAVKKRARKCEEQDLRRKHKPTAKPLPIPRAKLPLLPAKLPHRHLPSSPITPTPAPRRKGRLAAEDLNNSAVEEEPDEGRAHHPIEAPMWPMRAPQPKRCPYCFEEYCIGPPSSPSTLSASTLSHAPSPPCSRPVPPAKALSLREQQIQRNAEHYKFLAAEDARIAAVDQKLSKEELTYLASSRPPPVPISPERMRQQFARILGGCGAPPSILRSKSPESSMLSPEEARIAQTTFYQDAAHQRPCQVPRPEVPINNSHGEGVESHWGDAPVMYAVSGKNRVFQDRGRAMAAFKGTPGADLVFTRNEDELFRFLAENVEGKMTI</sequence>
<organism evidence="2 3">
    <name type="scientific">Mycena maculata</name>
    <dbReference type="NCBI Taxonomy" id="230809"/>
    <lineage>
        <taxon>Eukaryota</taxon>
        <taxon>Fungi</taxon>
        <taxon>Dikarya</taxon>
        <taxon>Basidiomycota</taxon>
        <taxon>Agaricomycotina</taxon>
        <taxon>Agaricomycetes</taxon>
        <taxon>Agaricomycetidae</taxon>
        <taxon>Agaricales</taxon>
        <taxon>Marasmiineae</taxon>
        <taxon>Mycenaceae</taxon>
        <taxon>Mycena</taxon>
    </lineage>
</organism>
<comment type="caution">
    <text evidence="2">The sequence shown here is derived from an EMBL/GenBank/DDBJ whole genome shotgun (WGS) entry which is preliminary data.</text>
</comment>
<keyword evidence="3" id="KW-1185">Reference proteome</keyword>
<feature type="region of interest" description="Disordered" evidence="1">
    <location>
        <begin position="109"/>
        <end position="146"/>
    </location>
</feature>
<evidence type="ECO:0000313" key="3">
    <source>
        <dbReference type="Proteomes" id="UP001215280"/>
    </source>
</evidence>
<feature type="region of interest" description="Disordered" evidence="1">
    <location>
        <begin position="29"/>
        <end position="69"/>
    </location>
</feature>
<protein>
    <submittedName>
        <fullName evidence="2">Uncharacterized protein</fullName>
    </submittedName>
</protein>
<reference evidence="2" key="1">
    <citation type="submission" date="2023-03" db="EMBL/GenBank/DDBJ databases">
        <title>Massive genome expansion in bonnet fungi (Mycena s.s.) driven by repeated elements and novel gene families across ecological guilds.</title>
        <authorList>
            <consortium name="Lawrence Berkeley National Laboratory"/>
            <person name="Harder C.B."/>
            <person name="Miyauchi S."/>
            <person name="Viragh M."/>
            <person name="Kuo A."/>
            <person name="Thoen E."/>
            <person name="Andreopoulos B."/>
            <person name="Lu D."/>
            <person name="Skrede I."/>
            <person name="Drula E."/>
            <person name="Henrissat B."/>
            <person name="Morin E."/>
            <person name="Kohler A."/>
            <person name="Barry K."/>
            <person name="LaButti K."/>
            <person name="Morin E."/>
            <person name="Salamov A."/>
            <person name="Lipzen A."/>
            <person name="Mereny Z."/>
            <person name="Hegedus B."/>
            <person name="Baldrian P."/>
            <person name="Stursova M."/>
            <person name="Weitz H."/>
            <person name="Taylor A."/>
            <person name="Grigoriev I.V."/>
            <person name="Nagy L.G."/>
            <person name="Martin F."/>
            <person name="Kauserud H."/>
        </authorList>
    </citation>
    <scope>NUCLEOTIDE SEQUENCE</scope>
    <source>
        <strain evidence="2">CBHHK188m</strain>
    </source>
</reference>
<feature type="compositionally biased region" description="Pro residues" evidence="1">
    <location>
        <begin position="244"/>
        <end position="254"/>
    </location>
</feature>
<accession>A0AAD7IQ84</accession>
<name>A0AAD7IQ84_9AGAR</name>
<feature type="region of interest" description="Disordered" evidence="1">
    <location>
        <begin position="232"/>
        <end position="254"/>
    </location>
</feature>
<evidence type="ECO:0000313" key="2">
    <source>
        <dbReference type="EMBL" id="KAJ7747906.1"/>
    </source>
</evidence>
<feature type="compositionally biased region" description="Low complexity" evidence="1">
    <location>
        <begin position="232"/>
        <end position="243"/>
    </location>
</feature>
<dbReference type="AlphaFoldDB" id="A0AAD7IQ84"/>
<feature type="compositionally biased region" description="Basic and acidic residues" evidence="1">
    <location>
        <begin position="33"/>
        <end position="69"/>
    </location>
</feature>